<accession>A0A8S5N9S3</accession>
<organism evidence="1">
    <name type="scientific">Siphoviridae sp. ctpLW14</name>
    <dbReference type="NCBI Taxonomy" id="2826464"/>
    <lineage>
        <taxon>Viruses</taxon>
        <taxon>Duplodnaviria</taxon>
        <taxon>Heunggongvirae</taxon>
        <taxon>Uroviricota</taxon>
        <taxon>Caudoviricetes</taxon>
    </lineage>
</organism>
<reference evidence="1" key="1">
    <citation type="journal article" date="2021" name="Proc. Natl. Acad. Sci. U.S.A.">
        <title>A Catalog of Tens of Thousands of Viruses from Human Metagenomes Reveals Hidden Associations with Chronic Diseases.</title>
        <authorList>
            <person name="Tisza M.J."/>
            <person name="Buck C.B."/>
        </authorList>
    </citation>
    <scope>NUCLEOTIDE SEQUENCE</scope>
    <source>
        <strain evidence="1">CtpLW14</strain>
    </source>
</reference>
<name>A0A8S5N9S3_9CAUD</name>
<proteinExistence type="predicted"/>
<dbReference type="EMBL" id="BK015100">
    <property type="protein sequence ID" value="DAD90994.1"/>
    <property type="molecule type" value="Genomic_DNA"/>
</dbReference>
<evidence type="ECO:0000313" key="1">
    <source>
        <dbReference type="EMBL" id="DAD90994.1"/>
    </source>
</evidence>
<protein>
    <submittedName>
        <fullName evidence="1">Uncharacterized protein</fullName>
    </submittedName>
</protein>
<sequence length="92" mass="10157">MLVSELISILQESIMKSGDMEVLIKDDGYFSCESEKGTYYPPFIEPVIVKLVEDCVVHVKPDTESSRAALDEILNEVKSGPALVIGKTVDRP</sequence>